<dbReference type="EMBL" id="JBEPBX010000023">
    <property type="protein sequence ID" value="MER6616361.1"/>
    <property type="molecule type" value="Genomic_DNA"/>
</dbReference>
<keyword evidence="2" id="KW-1185">Reference proteome</keyword>
<comment type="caution">
    <text evidence="1">The sequence shown here is derived from an EMBL/GenBank/DDBJ whole genome shotgun (WGS) entry which is preliminary data.</text>
</comment>
<name>A0ABV1V1E3_9ACTN</name>
<reference evidence="1 2" key="1">
    <citation type="submission" date="2024-06" db="EMBL/GenBank/DDBJ databases">
        <title>The Natural Products Discovery Center: Release of the First 8490 Sequenced Strains for Exploring Actinobacteria Biosynthetic Diversity.</title>
        <authorList>
            <person name="Kalkreuter E."/>
            <person name="Kautsar S.A."/>
            <person name="Yang D."/>
            <person name="Bader C.D."/>
            <person name="Teijaro C.N."/>
            <person name="Fluegel L."/>
            <person name="Davis C.M."/>
            <person name="Simpson J.R."/>
            <person name="Lauterbach L."/>
            <person name="Steele A.D."/>
            <person name="Gui C."/>
            <person name="Meng S."/>
            <person name="Li G."/>
            <person name="Viehrig K."/>
            <person name="Ye F."/>
            <person name="Su P."/>
            <person name="Kiefer A.F."/>
            <person name="Nichols A."/>
            <person name="Cepeda A.J."/>
            <person name="Yan W."/>
            <person name="Fan B."/>
            <person name="Jiang Y."/>
            <person name="Adhikari A."/>
            <person name="Zheng C.-J."/>
            <person name="Schuster L."/>
            <person name="Cowan T.M."/>
            <person name="Smanski M.J."/>
            <person name="Chevrette M.G."/>
            <person name="De Carvalho L.P.S."/>
            <person name="Shen B."/>
        </authorList>
    </citation>
    <scope>NUCLEOTIDE SEQUENCE [LARGE SCALE GENOMIC DNA]</scope>
    <source>
        <strain evidence="1 2">NPDC000837</strain>
    </source>
</reference>
<accession>A0ABV1V1E3</accession>
<evidence type="ECO:0000313" key="2">
    <source>
        <dbReference type="Proteomes" id="UP001445472"/>
    </source>
</evidence>
<protein>
    <submittedName>
        <fullName evidence="1">Uncharacterized protein</fullName>
    </submittedName>
</protein>
<gene>
    <name evidence="1" type="ORF">ABT276_23900</name>
</gene>
<dbReference type="RefSeq" id="WP_351977737.1">
    <property type="nucleotide sequence ID" value="NZ_JBEPBX010000023.1"/>
</dbReference>
<dbReference type="Proteomes" id="UP001445472">
    <property type="component" value="Unassembled WGS sequence"/>
</dbReference>
<proteinExistence type="predicted"/>
<organism evidence="1 2">
    <name type="scientific">Streptomyces xantholiticus</name>
    <dbReference type="NCBI Taxonomy" id="68285"/>
    <lineage>
        <taxon>Bacteria</taxon>
        <taxon>Bacillati</taxon>
        <taxon>Actinomycetota</taxon>
        <taxon>Actinomycetes</taxon>
        <taxon>Kitasatosporales</taxon>
        <taxon>Streptomycetaceae</taxon>
        <taxon>Streptomyces</taxon>
    </lineage>
</organism>
<evidence type="ECO:0000313" key="1">
    <source>
        <dbReference type="EMBL" id="MER6616361.1"/>
    </source>
</evidence>
<sequence length="211" mass="22972">MTRAAWDANPTDYQAHLLLAALDDSQRRIPSDAKSRTLQIMLKREWVQARRLTSTMAFVEAGAKDYVLAHHGVNAANRARTAQLAKRYPVGSAAVFTPEGATERDVVVVNSGPDKDGIVEVLSAKQGGKALRAPLAALEPLPELPPAPEGEPTDWWTVTNKAGLEVARVEADGYDSAQREAEKVLAARQASKRDGGLFYRRLRSSELTGQE</sequence>